<evidence type="ECO:0000313" key="2">
    <source>
        <dbReference type="EMBL" id="CAF0744296.1"/>
    </source>
</evidence>
<keyword evidence="1" id="KW-0812">Transmembrane</keyword>
<protein>
    <submittedName>
        <fullName evidence="2">Uncharacterized protein</fullName>
    </submittedName>
</protein>
<dbReference type="Proteomes" id="UP000663828">
    <property type="component" value="Unassembled WGS sequence"/>
</dbReference>
<keyword evidence="3" id="KW-1185">Reference proteome</keyword>
<dbReference type="EMBL" id="CAJNOR010000002">
    <property type="protein sequence ID" value="CAF0744296.1"/>
    <property type="molecule type" value="Genomic_DNA"/>
</dbReference>
<dbReference type="PANTHER" id="PTHR40135">
    <property type="entry name" value="MITOCHONDRIAL PHOSPHATE CARRIER PROTEIN"/>
    <property type="match status" value="1"/>
</dbReference>
<evidence type="ECO:0000256" key="1">
    <source>
        <dbReference type="SAM" id="Phobius"/>
    </source>
</evidence>
<accession>A0A813NWS6</accession>
<reference evidence="2" key="1">
    <citation type="submission" date="2021-02" db="EMBL/GenBank/DDBJ databases">
        <authorList>
            <person name="Nowell W R."/>
        </authorList>
    </citation>
    <scope>NUCLEOTIDE SEQUENCE</scope>
</reference>
<organism evidence="2 3">
    <name type="scientific">Adineta ricciae</name>
    <name type="common">Rotifer</name>
    <dbReference type="NCBI Taxonomy" id="249248"/>
    <lineage>
        <taxon>Eukaryota</taxon>
        <taxon>Metazoa</taxon>
        <taxon>Spiralia</taxon>
        <taxon>Gnathifera</taxon>
        <taxon>Rotifera</taxon>
        <taxon>Eurotatoria</taxon>
        <taxon>Bdelloidea</taxon>
        <taxon>Adinetida</taxon>
        <taxon>Adinetidae</taxon>
        <taxon>Adineta</taxon>
    </lineage>
</organism>
<evidence type="ECO:0000313" key="3">
    <source>
        <dbReference type="Proteomes" id="UP000663828"/>
    </source>
</evidence>
<feature type="transmembrane region" description="Helical" evidence="1">
    <location>
        <begin position="12"/>
        <end position="32"/>
    </location>
</feature>
<comment type="caution">
    <text evidence="2">The sequence shown here is derived from an EMBL/GenBank/DDBJ whole genome shotgun (WGS) entry which is preliminary data.</text>
</comment>
<sequence length="88" mass="10395">MFSPLLQKFLPVFNFVIASSALCFQMAVLYPWHNQLDKDFSGLQNNQNTKLHEYHELRMENIKNIERYLSKLNLDQFEKEVGTQAAKM</sequence>
<proteinExistence type="predicted"/>
<name>A0A813NWS6_ADIRI</name>
<dbReference type="PANTHER" id="PTHR40135:SF1">
    <property type="entry name" value="MITOCHONDRIAL PHOSPHATE CARRIER PROTEIN"/>
    <property type="match status" value="1"/>
</dbReference>
<keyword evidence="1" id="KW-1133">Transmembrane helix</keyword>
<gene>
    <name evidence="2" type="ORF">XAT740_LOCUS73</name>
</gene>
<dbReference type="AlphaFoldDB" id="A0A813NWS6"/>
<keyword evidence="1" id="KW-0472">Membrane</keyword>